<organism evidence="4 5">
    <name type="scientific">Anthostomella pinea</name>
    <dbReference type="NCBI Taxonomy" id="933095"/>
    <lineage>
        <taxon>Eukaryota</taxon>
        <taxon>Fungi</taxon>
        <taxon>Dikarya</taxon>
        <taxon>Ascomycota</taxon>
        <taxon>Pezizomycotina</taxon>
        <taxon>Sordariomycetes</taxon>
        <taxon>Xylariomycetidae</taxon>
        <taxon>Xylariales</taxon>
        <taxon>Xylariaceae</taxon>
        <taxon>Anthostomella</taxon>
    </lineage>
</organism>
<keyword evidence="2" id="KW-0472">Membrane</keyword>
<dbReference type="EMBL" id="CAUWAG010000012">
    <property type="protein sequence ID" value="CAJ2509375.1"/>
    <property type="molecule type" value="Genomic_DNA"/>
</dbReference>
<dbReference type="Gene3D" id="3.30.1330.120">
    <property type="entry name" value="2-methylcitrate dehydratase PrpD"/>
    <property type="match status" value="1"/>
</dbReference>
<dbReference type="Pfam" id="PF03972">
    <property type="entry name" value="MmgE_PrpD_N"/>
    <property type="match status" value="1"/>
</dbReference>
<proteinExistence type="inferred from homology"/>
<dbReference type="GO" id="GO:0016829">
    <property type="term" value="F:lyase activity"/>
    <property type="evidence" value="ECO:0007669"/>
    <property type="project" value="InterPro"/>
</dbReference>
<dbReference type="PANTHER" id="PTHR16943:SF8">
    <property type="entry name" value="2-METHYLCITRATE DEHYDRATASE"/>
    <property type="match status" value="1"/>
</dbReference>
<evidence type="ECO:0000256" key="2">
    <source>
        <dbReference type="SAM" id="Phobius"/>
    </source>
</evidence>
<feature type="domain" description="MmgE/PrpD N-terminal" evidence="3">
    <location>
        <begin position="10"/>
        <end position="254"/>
    </location>
</feature>
<dbReference type="InterPro" id="IPR045336">
    <property type="entry name" value="MmgE_PrpD_N"/>
</dbReference>
<dbReference type="Proteomes" id="UP001295740">
    <property type="component" value="Unassembled WGS sequence"/>
</dbReference>
<dbReference type="InterPro" id="IPR036148">
    <property type="entry name" value="MmgE/PrpD_sf"/>
</dbReference>
<dbReference type="InterPro" id="IPR005656">
    <property type="entry name" value="MmgE_PrpD"/>
</dbReference>
<reference evidence="4" key="1">
    <citation type="submission" date="2023-10" db="EMBL/GenBank/DDBJ databases">
        <authorList>
            <person name="Hackl T."/>
        </authorList>
    </citation>
    <scope>NUCLEOTIDE SEQUENCE</scope>
</reference>
<comment type="similarity">
    <text evidence="1">Belongs to the PrpD family.</text>
</comment>
<sequence>MNVTTHYTAEMANVAANTTLATLPATFVTLLSVFLLDTFAVMLAGLVQPVYRRAVSTITHTHGTGGPGNHTYAALDGTTTSLSGQLFLASLAAGDFEFEHVIENSHPASAVLPAVLCIAAAHHKGGEEFLTALAIGYEFATRIGYATTLEAETIRGFHAIGLNGPIATAAAVGRLLGLDADTIASAMGIAASSCGGLQAYIGTEADTRRVHPARAGQLGAEAALQAAAGIRGPTDVLENPKGYFHAFSPHPEWAYLLEGLGTQWTSAAQVLKAAPVHAWAQGYVHAINEYRAAGHAWGPDDVGNVTVYGNAPHVLDPNTWTLDPASFSAAQYSVPFGIAAALTTDLRDPMNMNDGILTNATYAIAKEMRQVSISDDPDALWGWLTLDLKGVPTNISFDTFPGLPGAPGYSGLAEEKFANVVGAFGVRGDEVRGMILGVRNLTDVSVLLDAMVAVGSEAMGKFEGRR</sequence>
<dbReference type="SUPFAM" id="SSF103378">
    <property type="entry name" value="2-methylcitrate dehydratase PrpD"/>
    <property type="match status" value="1"/>
</dbReference>
<accession>A0AAI8VQT8</accession>
<comment type="caution">
    <text evidence="4">The sequence shown here is derived from an EMBL/GenBank/DDBJ whole genome shotgun (WGS) entry which is preliminary data.</text>
</comment>
<keyword evidence="2" id="KW-0812">Transmembrane</keyword>
<evidence type="ECO:0000259" key="3">
    <source>
        <dbReference type="Pfam" id="PF03972"/>
    </source>
</evidence>
<protein>
    <submittedName>
        <fullName evidence="4">Uu.00g144010.m01.CDS01</fullName>
    </submittedName>
</protein>
<name>A0AAI8VQT8_9PEZI</name>
<keyword evidence="5" id="KW-1185">Reference proteome</keyword>
<gene>
    <name evidence="4" type="ORF">KHLLAP_LOCUS9843</name>
</gene>
<keyword evidence="2" id="KW-1133">Transmembrane helix</keyword>
<evidence type="ECO:0000313" key="5">
    <source>
        <dbReference type="Proteomes" id="UP001295740"/>
    </source>
</evidence>
<dbReference type="PANTHER" id="PTHR16943">
    <property type="entry name" value="2-METHYLCITRATE DEHYDRATASE-RELATED"/>
    <property type="match status" value="1"/>
</dbReference>
<dbReference type="AlphaFoldDB" id="A0AAI8VQT8"/>
<evidence type="ECO:0000313" key="4">
    <source>
        <dbReference type="EMBL" id="CAJ2509375.1"/>
    </source>
</evidence>
<dbReference type="InterPro" id="IPR042183">
    <property type="entry name" value="MmgE/PrpD_sf_1"/>
</dbReference>
<dbReference type="InterPro" id="IPR042188">
    <property type="entry name" value="MmgE/PrpD_sf_2"/>
</dbReference>
<dbReference type="Gene3D" id="1.10.4100.10">
    <property type="entry name" value="2-methylcitrate dehydratase PrpD"/>
    <property type="match status" value="1"/>
</dbReference>
<feature type="transmembrane region" description="Helical" evidence="2">
    <location>
        <begin position="20"/>
        <end position="47"/>
    </location>
</feature>
<evidence type="ECO:0000256" key="1">
    <source>
        <dbReference type="ARBA" id="ARBA00006174"/>
    </source>
</evidence>